<gene>
    <name evidence="2" type="ORF">C1752_04058</name>
</gene>
<accession>A0A2W1JPN1</accession>
<keyword evidence="3" id="KW-1185">Reference proteome</keyword>
<dbReference type="EMBL" id="PQWO01000012">
    <property type="protein sequence ID" value="PZD72114.1"/>
    <property type="molecule type" value="Genomic_DNA"/>
</dbReference>
<evidence type="ECO:0008006" key="4">
    <source>
        <dbReference type="Google" id="ProtNLM"/>
    </source>
</evidence>
<proteinExistence type="predicted"/>
<dbReference type="Proteomes" id="UP000248857">
    <property type="component" value="Unassembled WGS sequence"/>
</dbReference>
<feature type="transmembrane region" description="Helical" evidence="1">
    <location>
        <begin position="106"/>
        <end position="124"/>
    </location>
</feature>
<evidence type="ECO:0000256" key="1">
    <source>
        <dbReference type="SAM" id="Phobius"/>
    </source>
</evidence>
<feature type="transmembrane region" description="Helical" evidence="1">
    <location>
        <begin position="30"/>
        <end position="53"/>
    </location>
</feature>
<comment type="caution">
    <text evidence="2">The sequence shown here is derived from an EMBL/GenBank/DDBJ whole genome shotgun (WGS) entry which is preliminary data.</text>
</comment>
<dbReference type="RefSeq" id="WP_233501701.1">
    <property type="nucleotide sequence ID" value="NZ_CAWNWM010000012.1"/>
</dbReference>
<protein>
    <recommendedName>
        <fullName evidence="4">DUF4149 domain-containing protein</fullName>
    </recommendedName>
</protein>
<keyword evidence="1" id="KW-0472">Membrane</keyword>
<keyword evidence="1" id="KW-1133">Transmembrane helix</keyword>
<sequence length="183" mass="19954">MSRSFPNSDYSKDQFSMAVATHASLWRKSIIVVLVAWLGASLLLDLVVMPSLYGAGMMDSSGFAMAGDMIFSVFNRVELLAGSVVLTGCLIWSAINSARPLQQQSFMLAIAALLLVIPLVYTYGLTPSMGALGIQLNLFETATVPKQMDQLHQTYWGLELLKLTAAGLLLSRFWKNSDISLAQ</sequence>
<keyword evidence="1" id="KW-0812">Transmembrane</keyword>
<dbReference type="AlphaFoldDB" id="A0A2W1JPN1"/>
<evidence type="ECO:0000313" key="3">
    <source>
        <dbReference type="Proteomes" id="UP000248857"/>
    </source>
</evidence>
<reference evidence="2 3" key="1">
    <citation type="journal article" date="2018" name="Sci. Rep.">
        <title>A novel species of the marine cyanobacterium Acaryochloris with a unique pigment content and lifestyle.</title>
        <authorList>
            <person name="Partensky F."/>
            <person name="Six C."/>
            <person name="Ratin M."/>
            <person name="Garczarek L."/>
            <person name="Vaulot D."/>
            <person name="Probert I."/>
            <person name="Calteau A."/>
            <person name="Gourvil P."/>
            <person name="Marie D."/>
            <person name="Grebert T."/>
            <person name="Bouchier C."/>
            <person name="Le Panse S."/>
            <person name="Gachenot M."/>
            <person name="Rodriguez F."/>
            <person name="Garrido J.L."/>
        </authorList>
    </citation>
    <scope>NUCLEOTIDE SEQUENCE [LARGE SCALE GENOMIC DNA]</scope>
    <source>
        <strain evidence="2 3">RCC1774</strain>
    </source>
</reference>
<name>A0A2W1JPN1_9CYAN</name>
<evidence type="ECO:0000313" key="2">
    <source>
        <dbReference type="EMBL" id="PZD72114.1"/>
    </source>
</evidence>
<organism evidence="2 3">
    <name type="scientific">Acaryochloris thomasi RCC1774</name>
    <dbReference type="NCBI Taxonomy" id="1764569"/>
    <lineage>
        <taxon>Bacteria</taxon>
        <taxon>Bacillati</taxon>
        <taxon>Cyanobacteriota</taxon>
        <taxon>Cyanophyceae</taxon>
        <taxon>Acaryochloridales</taxon>
        <taxon>Acaryochloridaceae</taxon>
        <taxon>Acaryochloris</taxon>
        <taxon>Acaryochloris thomasi</taxon>
    </lineage>
</organism>
<feature type="transmembrane region" description="Helical" evidence="1">
    <location>
        <begin position="73"/>
        <end position="94"/>
    </location>
</feature>